<comment type="caution">
    <text evidence="6">The sequence shown here is derived from an EMBL/GenBank/DDBJ whole genome shotgun (WGS) entry which is preliminary data.</text>
</comment>
<evidence type="ECO:0000256" key="2">
    <source>
        <dbReference type="ARBA" id="ARBA00012328"/>
    </source>
</evidence>
<evidence type="ECO:0000256" key="1">
    <source>
        <dbReference type="ARBA" id="ARBA00005528"/>
    </source>
</evidence>
<dbReference type="EMBL" id="VSSQ01144528">
    <property type="protein sequence ID" value="MPN64104.1"/>
    <property type="molecule type" value="Genomic_DNA"/>
</dbReference>
<reference evidence="6" key="1">
    <citation type="submission" date="2019-08" db="EMBL/GenBank/DDBJ databases">
        <authorList>
            <person name="Kucharzyk K."/>
            <person name="Murdoch R.W."/>
            <person name="Higgins S."/>
            <person name="Loffler F."/>
        </authorList>
    </citation>
    <scope>NUCLEOTIDE SEQUENCE</scope>
</reference>
<dbReference type="NCBIfam" id="TIGR00046">
    <property type="entry name" value="RsmE family RNA methyltransferase"/>
    <property type="match status" value="1"/>
</dbReference>
<organism evidence="6">
    <name type="scientific">bioreactor metagenome</name>
    <dbReference type="NCBI Taxonomy" id="1076179"/>
    <lineage>
        <taxon>unclassified sequences</taxon>
        <taxon>metagenomes</taxon>
        <taxon>ecological metagenomes</taxon>
    </lineage>
</organism>
<comment type="function">
    <text evidence="3">Specifically methylates the N3 position of the uracil ring of uridine 1498 (m3U1498) in 16S rRNA. Acts on the fully assembled 30S ribosomal subunit.</text>
</comment>
<dbReference type="InterPro" id="IPR029028">
    <property type="entry name" value="Alpha/beta_knot_MTases"/>
</dbReference>
<evidence type="ECO:0000313" key="6">
    <source>
        <dbReference type="EMBL" id="MPN64104.1"/>
    </source>
</evidence>
<dbReference type="EC" id="2.1.1.193" evidence="2"/>
<sequence length="112" mass="12988">MIAESSKQSFLCNFPNFYFTSIKDIPSKNTLVFDFQGTGSLKEELKKNLNSINIVFGPDIGFSQNEKKFFSEHSFYVVNLGNTVFRFETAAIYVLSSINYEYERLLKNYPHE</sequence>
<comment type="catalytic activity">
    <reaction evidence="4">
        <text>uridine(1498) in 16S rRNA + S-adenosyl-L-methionine = N(3)-methyluridine(1498) in 16S rRNA + S-adenosyl-L-homocysteine + H(+)</text>
        <dbReference type="Rhea" id="RHEA:42920"/>
        <dbReference type="Rhea" id="RHEA-COMP:10283"/>
        <dbReference type="Rhea" id="RHEA-COMP:10284"/>
        <dbReference type="ChEBI" id="CHEBI:15378"/>
        <dbReference type="ChEBI" id="CHEBI:57856"/>
        <dbReference type="ChEBI" id="CHEBI:59789"/>
        <dbReference type="ChEBI" id="CHEBI:65315"/>
        <dbReference type="ChEBI" id="CHEBI:74502"/>
        <dbReference type="EC" id="2.1.1.193"/>
    </reaction>
</comment>
<dbReference type="InterPro" id="IPR029026">
    <property type="entry name" value="tRNA_m1G_MTases_N"/>
</dbReference>
<evidence type="ECO:0000259" key="5">
    <source>
        <dbReference type="Pfam" id="PF04452"/>
    </source>
</evidence>
<protein>
    <recommendedName>
        <fullName evidence="2">16S rRNA (uracil(1498)-N(3))-methyltransferase</fullName>
        <ecNumber evidence="2">2.1.1.193</ecNumber>
    </recommendedName>
</protein>
<dbReference type="Gene3D" id="3.40.1280.10">
    <property type="match status" value="1"/>
</dbReference>
<dbReference type="SUPFAM" id="SSF75217">
    <property type="entry name" value="alpha/beta knot"/>
    <property type="match status" value="1"/>
</dbReference>
<dbReference type="GO" id="GO:0008168">
    <property type="term" value="F:methyltransferase activity"/>
    <property type="evidence" value="ECO:0007669"/>
    <property type="project" value="InterPro"/>
</dbReference>
<comment type="similarity">
    <text evidence="1">Belongs to the RNA methyltransferase RsmE family.</text>
</comment>
<proteinExistence type="inferred from homology"/>
<dbReference type="AlphaFoldDB" id="A0A645JWU1"/>
<dbReference type="GO" id="GO:0006364">
    <property type="term" value="P:rRNA processing"/>
    <property type="evidence" value="ECO:0007669"/>
    <property type="project" value="InterPro"/>
</dbReference>
<name>A0A645JWU1_9ZZZZ</name>
<evidence type="ECO:0000256" key="3">
    <source>
        <dbReference type="ARBA" id="ARBA00025699"/>
    </source>
</evidence>
<feature type="domain" description="Ribosomal RNA small subunit methyltransferase E methyltransferase" evidence="5">
    <location>
        <begin position="7"/>
        <end position="98"/>
    </location>
</feature>
<accession>A0A645JWU1</accession>
<dbReference type="Pfam" id="PF04452">
    <property type="entry name" value="Methyltrans_RNA"/>
    <property type="match status" value="1"/>
</dbReference>
<gene>
    <name evidence="6" type="ORF">SDC9_211875</name>
</gene>
<dbReference type="InterPro" id="IPR006700">
    <property type="entry name" value="RsmE"/>
</dbReference>
<evidence type="ECO:0000256" key="4">
    <source>
        <dbReference type="ARBA" id="ARBA00047944"/>
    </source>
</evidence>
<dbReference type="InterPro" id="IPR046886">
    <property type="entry name" value="RsmE_MTase_dom"/>
</dbReference>